<dbReference type="AlphaFoldDB" id="A0A8B7Z6N3"/>
<feature type="compositionally biased region" description="Basic and acidic residues" evidence="1">
    <location>
        <begin position="62"/>
        <end position="73"/>
    </location>
</feature>
<dbReference type="GO" id="GO:0003723">
    <property type="term" value="F:RNA binding"/>
    <property type="evidence" value="ECO:0007669"/>
    <property type="project" value="TreeGrafter"/>
</dbReference>
<protein>
    <submittedName>
        <fullName evidence="3">Nucleolar protein 7-like</fullName>
    </submittedName>
</protein>
<dbReference type="GeneID" id="110984592"/>
<dbReference type="OMA" id="TIERTGM"/>
<feature type="compositionally biased region" description="Acidic residues" evidence="1">
    <location>
        <begin position="125"/>
        <end position="140"/>
    </location>
</feature>
<dbReference type="PANTHER" id="PTHR32337:SF2">
    <property type="entry name" value="NUCLEOLAR PROTEIN 7"/>
    <property type="match status" value="1"/>
</dbReference>
<feature type="region of interest" description="Disordered" evidence="1">
    <location>
        <begin position="1"/>
        <end position="144"/>
    </location>
</feature>
<dbReference type="Proteomes" id="UP000694845">
    <property type="component" value="Unplaced"/>
</dbReference>
<dbReference type="KEGG" id="aplc:110984592"/>
<gene>
    <name evidence="3" type="primary">LOC110984592</name>
</gene>
<reference evidence="3" key="1">
    <citation type="submission" date="2025-08" db="UniProtKB">
        <authorList>
            <consortium name="RefSeq"/>
        </authorList>
    </citation>
    <scope>IDENTIFICATION</scope>
</reference>
<sequence>MVKTRKSKTEASTVDTERHDEMEIDDEAPEAVSFSQGRQEALESISNALKDLQRTKLKAKEKRRERDKLLKEQKQKKKVSLSKARLPAELLDKLAQPKELTSEISEKSQTESSPQGKLTVPVRNDDDDEDSDFEEFDEEKEPTTIQVIQRSKVHNPSPNEATLQFLQNQMYGSRIPRESMAKNVSRKLKRYGKPGMNFCLKKPQGMTLKKKRENRT</sequence>
<dbReference type="OrthoDB" id="10191301at2759"/>
<accession>A0A8B7Z6N3</accession>
<evidence type="ECO:0000313" key="3">
    <source>
        <dbReference type="RefSeq" id="XP_022100617.1"/>
    </source>
</evidence>
<dbReference type="PANTHER" id="PTHR32337">
    <property type="entry name" value="NUCLEOLAR PROTEIN 7"/>
    <property type="match status" value="1"/>
</dbReference>
<keyword evidence="2" id="KW-1185">Reference proteome</keyword>
<feature type="region of interest" description="Disordered" evidence="1">
    <location>
        <begin position="192"/>
        <end position="216"/>
    </location>
</feature>
<dbReference type="RefSeq" id="XP_022100617.1">
    <property type="nucleotide sequence ID" value="XM_022244925.1"/>
</dbReference>
<name>A0A8B7Z6N3_ACAPL</name>
<evidence type="ECO:0000313" key="2">
    <source>
        <dbReference type="Proteomes" id="UP000694845"/>
    </source>
</evidence>
<evidence type="ECO:0000256" key="1">
    <source>
        <dbReference type="SAM" id="MobiDB-lite"/>
    </source>
</evidence>
<dbReference type="GO" id="GO:0005730">
    <property type="term" value="C:nucleolus"/>
    <property type="evidence" value="ECO:0007669"/>
    <property type="project" value="TreeGrafter"/>
</dbReference>
<organism evidence="2 3">
    <name type="scientific">Acanthaster planci</name>
    <name type="common">Crown-of-thorns starfish</name>
    <dbReference type="NCBI Taxonomy" id="133434"/>
    <lineage>
        <taxon>Eukaryota</taxon>
        <taxon>Metazoa</taxon>
        <taxon>Echinodermata</taxon>
        <taxon>Eleutherozoa</taxon>
        <taxon>Asterozoa</taxon>
        <taxon>Asteroidea</taxon>
        <taxon>Valvatacea</taxon>
        <taxon>Valvatida</taxon>
        <taxon>Acanthasteridae</taxon>
        <taxon>Acanthaster</taxon>
    </lineage>
</organism>
<feature type="compositionally biased region" description="Basic and acidic residues" evidence="1">
    <location>
        <begin position="90"/>
        <end position="109"/>
    </location>
</feature>
<proteinExistence type="predicted"/>